<dbReference type="Proteomes" id="UP000824596">
    <property type="component" value="Unassembled WGS sequence"/>
</dbReference>
<feature type="region of interest" description="Disordered" evidence="7">
    <location>
        <begin position="622"/>
        <end position="665"/>
    </location>
</feature>
<gene>
    <name evidence="9" type="ORF">HRG_10266</name>
</gene>
<dbReference type="Pfam" id="PF00170">
    <property type="entry name" value="bZIP_1"/>
    <property type="match status" value="1"/>
</dbReference>
<evidence type="ECO:0000256" key="3">
    <source>
        <dbReference type="PIRSR" id="PIRSR600246-1"/>
    </source>
</evidence>
<dbReference type="InterPro" id="IPR004827">
    <property type="entry name" value="bZIP"/>
</dbReference>
<dbReference type="Gene3D" id="3.60.20.30">
    <property type="entry name" value="(Glycosyl)asparaginase"/>
    <property type="match status" value="1"/>
</dbReference>
<evidence type="ECO:0000256" key="2">
    <source>
        <dbReference type="ARBA" id="ARBA00023242"/>
    </source>
</evidence>
<dbReference type="InterPro" id="IPR000637">
    <property type="entry name" value="HMGI/Y_DNA-bd_CS"/>
</dbReference>
<evidence type="ECO:0000313" key="9">
    <source>
        <dbReference type="EMBL" id="KAH0958579.1"/>
    </source>
</evidence>
<protein>
    <submittedName>
        <fullName evidence="9">Asparaginase domain-containing protein</fullName>
    </submittedName>
</protein>
<dbReference type="InterPro" id="IPR046347">
    <property type="entry name" value="bZIP_sf"/>
</dbReference>
<feature type="compositionally biased region" description="Basic and acidic residues" evidence="7">
    <location>
        <begin position="289"/>
        <end position="302"/>
    </location>
</feature>
<dbReference type="GO" id="GO:0005737">
    <property type="term" value="C:cytoplasm"/>
    <property type="evidence" value="ECO:0007669"/>
    <property type="project" value="TreeGrafter"/>
</dbReference>
<feature type="region of interest" description="Disordered" evidence="7">
    <location>
        <begin position="225"/>
        <end position="302"/>
    </location>
</feature>
<dbReference type="AlphaFoldDB" id="A0A9P8SE43"/>
<name>A0A9P8SE43_9HYPO</name>
<dbReference type="GO" id="GO:0016787">
    <property type="term" value="F:hydrolase activity"/>
    <property type="evidence" value="ECO:0007669"/>
    <property type="project" value="InterPro"/>
</dbReference>
<feature type="compositionally biased region" description="Low complexity" evidence="7">
    <location>
        <begin position="642"/>
        <end position="657"/>
    </location>
</feature>
<dbReference type="EMBL" id="JAIZPD010000015">
    <property type="protein sequence ID" value="KAH0958579.1"/>
    <property type="molecule type" value="Genomic_DNA"/>
</dbReference>
<dbReference type="Pfam" id="PF01112">
    <property type="entry name" value="Asparaginase_2"/>
    <property type="match status" value="2"/>
</dbReference>
<keyword evidence="6" id="KW-0175">Coiled coil</keyword>
<feature type="binding site" evidence="4">
    <location>
        <begin position="1042"/>
        <end position="1045"/>
    </location>
    <ligand>
        <name>substrate</name>
    </ligand>
</feature>
<keyword evidence="10" id="KW-1185">Reference proteome</keyword>
<dbReference type="SUPFAM" id="SSF57959">
    <property type="entry name" value="Leucine zipper domain"/>
    <property type="match status" value="1"/>
</dbReference>
<organism evidence="9 10">
    <name type="scientific">Hirsutella rhossiliensis</name>
    <dbReference type="NCBI Taxonomy" id="111463"/>
    <lineage>
        <taxon>Eukaryota</taxon>
        <taxon>Fungi</taxon>
        <taxon>Dikarya</taxon>
        <taxon>Ascomycota</taxon>
        <taxon>Pezizomycotina</taxon>
        <taxon>Sordariomycetes</taxon>
        <taxon>Hypocreomycetidae</taxon>
        <taxon>Hypocreales</taxon>
        <taxon>Ophiocordycipitaceae</taxon>
        <taxon>Hirsutella</taxon>
    </lineage>
</organism>
<comment type="caution">
    <text evidence="9">The sequence shown here is derived from an EMBL/GenBank/DDBJ whole genome shotgun (WGS) entry which is preliminary data.</text>
</comment>
<dbReference type="PANTHER" id="PTHR10188:SF43">
    <property type="entry name" value="ASPARAGINASE (EUROFUNG)"/>
    <property type="match status" value="1"/>
</dbReference>
<evidence type="ECO:0000256" key="5">
    <source>
        <dbReference type="PIRSR" id="PIRSR600246-3"/>
    </source>
</evidence>
<keyword evidence="2" id="KW-0539">Nucleus</keyword>
<dbReference type="GO" id="GO:0005634">
    <property type="term" value="C:nucleus"/>
    <property type="evidence" value="ECO:0007669"/>
    <property type="project" value="UniProtKB-SubCell"/>
</dbReference>
<evidence type="ECO:0000313" key="10">
    <source>
        <dbReference type="Proteomes" id="UP000824596"/>
    </source>
</evidence>
<evidence type="ECO:0000256" key="4">
    <source>
        <dbReference type="PIRSR" id="PIRSR600246-2"/>
    </source>
</evidence>
<feature type="compositionally biased region" description="Polar residues" evidence="7">
    <location>
        <begin position="405"/>
        <end position="422"/>
    </location>
</feature>
<feature type="coiled-coil region" evidence="6">
    <location>
        <begin position="314"/>
        <end position="341"/>
    </location>
</feature>
<dbReference type="GO" id="GO:0003700">
    <property type="term" value="F:DNA-binding transcription factor activity"/>
    <property type="evidence" value="ECO:0007669"/>
    <property type="project" value="InterPro"/>
</dbReference>
<feature type="binding site" evidence="4">
    <location>
        <begin position="1138"/>
        <end position="1141"/>
    </location>
    <ligand>
        <name>substrate</name>
    </ligand>
</feature>
<feature type="active site" description="Nucleophile" evidence="3">
    <location>
        <position position="1014"/>
    </location>
</feature>
<dbReference type="GeneID" id="68359395"/>
<dbReference type="PANTHER" id="PTHR10188">
    <property type="entry name" value="L-ASPARAGINASE"/>
    <property type="match status" value="1"/>
</dbReference>
<evidence type="ECO:0000259" key="8">
    <source>
        <dbReference type="Pfam" id="PF00170"/>
    </source>
</evidence>
<feature type="region of interest" description="Disordered" evidence="7">
    <location>
        <begin position="385"/>
        <end position="437"/>
    </location>
</feature>
<comment type="subcellular location">
    <subcellularLocation>
        <location evidence="1">Nucleus</location>
    </subcellularLocation>
</comment>
<dbReference type="OrthoDB" id="2262349at2759"/>
<accession>A0A9P8SE43</accession>
<feature type="region of interest" description="Disordered" evidence="7">
    <location>
        <begin position="98"/>
        <end position="213"/>
    </location>
</feature>
<evidence type="ECO:0000256" key="6">
    <source>
        <dbReference type="SAM" id="Coils"/>
    </source>
</evidence>
<evidence type="ECO:0000256" key="7">
    <source>
        <dbReference type="SAM" id="MobiDB-lite"/>
    </source>
</evidence>
<dbReference type="SUPFAM" id="SSF56235">
    <property type="entry name" value="N-terminal nucleophile aminohydrolases (Ntn hydrolases)"/>
    <property type="match status" value="1"/>
</dbReference>
<dbReference type="InterPro" id="IPR000246">
    <property type="entry name" value="Peptidase_T2"/>
</dbReference>
<dbReference type="PROSITE" id="PS00354">
    <property type="entry name" value="HMGI_Y"/>
    <property type="match status" value="1"/>
</dbReference>
<feature type="compositionally biased region" description="Basic and acidic residues" evidence="7">
    <location>
        <begin position="137"/>
        <end position="150"/>
    </location>
</feature>
<sequence length="1255" mass="134633">MGVVWGARATDAQRPAEAMGGAVCSRQDGHGAAAVSGGGIGRQGHPSRFEANSHAQVHDNFSANLHYYHPYDHRAFSSHHIHSAHRTLSPIVVDVASAPDLDDDEDDGCSSHTTPITPYPPHSAVHGQFLQPSPGSESRRSSLAFHEESSSPHAALAFAADHQQPRPHSLLPGPPPGCRVDGVDGTASVCQPSRPPSSSRSDRVPFPSDRPPARMAAYTTNLVLREGPPFGSRSHAGPAGAQESTHMALDDPQHGSTGLPRAGEPDSEPNTPLIDDGLASTARRPRGRPRLETSDETPADRRRTQVRLAQRGFRQRKEDHLKSLKRKVTELESANESMCAEFAQFHDFLRAERVLDAHPLAAKRLQIIADRFFASALAAKEAWAGSGGSQSSDVDHESLSGHGVSENTASSSGLPSQMQRSSGLGHAQQGYFPASAAAPPPGPNLHFPLSMPYEIATQPTAENASFPFYASMQSISSDMTGPYYNMSSGSTAVSPMSLAGHETFGRRFQRASMETGWRLITMANPPAERYAAVFGFRLFFESRETIIRRLRLFSAGPFQCELVPARDEKLDHGMRMLYPGFEREFFNADEVETYLGRLGISIPENAEFIEAEVNLGSLEEASPPWSPFADEPEVARSGSFADSHVGSSDSMASSASGPTASAIWPNNGLEAEKQTTASAAGGGDVQQPAAAALGGSGTSGAADVDARFSTSMCIPSADSMWASAGNWARTKIAIDVNMLINEMVQRSRAFTPLLWASPGSLSQISIPTFGIMDMEYEKQQQQQQQKLSASAVGIKPRIIIHGGAGNIQREHFPADKYQEYRSALLAIIRDTDDYMNSSQSEKHVDGKGRPRPSALDIACHAVVLLEDNPLFNSGRGAVFTRDGINQLEASVVVSRGHAKHCVGVSGLRHVRNPILLVKQILECGDQDLAPRPSPLSSSLAPADDELDVPSAQGHTLVWGRAAEQLARDYGLDLVDPSYFFTQQRWDEHIRGLQRERHGRGAATWAVDEFVPQGTCGAVALDQEGVICAATSTGGMTNKLTGRIGDTPIPGAGFWAEEWAEHRQAAGRTAWERLVDAAARSSPGITLSGPLRGLLADCLPTPFTYTPLSFLLPSQPSSSSSPLSPSRTATMRSLGVSGTGNGDSFLRTCAAHTVAALARHRPQSTAHALRAVAGPHGELQRSAGDRWARTGEGEGGMIGIECVVERDAASGRVVRARSDVVMDFNCGGMYRAWIDDEGRPVMSVWTNGAPDHDRPS</sequence>
<dbReference type="CDD" id="cd04701">
    <property type="entry name" value="Asparaginase_2"/>
    <property type="match status" value="1"/>
</dbReference>
<feature type="compositionally biased region" description="Low complexity" evidence="7">
    <location>
        <begin position="196"/>
        <end position="207"/>
    </location>
</feature>
<dbReference type="RefSeq" id="XP_044716092.1">
    <property type="nucleotide sequence ID" value="XM_044868737.1"/>
</dbReference>
<feature type="site" description="Cleavage; by autolysis" evidence="5">
    <location>
        <begin position="1013"/>
        <end position="1014"/>
    </location>
</feature>
<dbReference type="CDD" id="cd14688">
    <property type="entry name" value="bZIP_YAP"/>
    <property type="match status" value="1"/>
</dbReference>
<proteinExistence type="predicted"/>
<dbReference type="InterPro" id="IPR029055">
    <property type="entry name" value="Ntn_hydrolases_N"/>
</dbReference>
<dbReference type="Gene3D" id="1.20.5.170">
    <property type="match status" value="1"/>
</dbReference>
<reference evidence="9" key="1">
    <citation type="submission" date="2021-09" db="EMBL/GenBank/DDBJ databases">
        <title>A high-quality genome of the endoparasitic fungus Hirsutella rhossiliensis with a comparison of Hirsutella genomes reveals transposable elements contributing to genome size variation.</title>
        <authorList>
            <person name="Lin R."/>
            <person name="Jiao Y."/>
            <person name="Sun X."/>
            <person name="Ling J."/>
            <person name="Xie B."/>
            <person name="Cheng X."/>
        </authorList>
    </citation>
    <scope>NUCLEOTIDE SEQUENCE</scope>
    <source>
        <strain evidence="9">HR02</strain>
    </source>
</reference>
<feature type="domain" description="BZIP" evidence="8">
    <location>
        <begin position="301"/>
        <end position="344"/>
    </location>
</feature>
<evidence type="ECO:0000256" key="1">
    <source>
        <dbReference type="ARBA" id="ARBA00004123"/>
    </source>
</evidence>